<dbReference type="AlphaFoldDB" id="A0AAN7ZBB4"/>
<feature type="region of interest" description="Disordered" evidence="1">
    <location>
        <begin position="1"/>
        <end position="115"/>
    </location>
</feature>
<gene>
    <name evidence="2" type="ORF">RRF57_008287</name>
</gene>
<feature type="region of interest" description="Disordered" evidence="1">
    <location>
        <begin position="160"/>
        <end position="233"/>
    </location>
</feature>
<feature type="compositionally biased region" description="Polar residues" evidence="1">
    <location>
        <begin position="13"/>
        <end position="22"/>
    </location>
</feature>
<name>A0AAN7ZBB4_9PEZI</name>
<proteinExistence type="predicted"/>
<evidence type="ECO:0000313" key="3">
    <source>
        <dbReference type="Proteomes" id="UP001305414"/>
    </source>
</evidence>
<evidence type="ECO:0008006" key="4">
    <source>
        <dbReference type="Google" id="ProtNLM"/>
    </source>
</evidence>
<dbReference type="Proteomes" id="UP001305414">
    <property type="component" value="Unassembled WGS sequence"/>
</dbReference>
<reference evidence="2 3" key="1">
    <citation type="submission" date="2023-10" db="EMBL/GenBank/DDBJ databases">
        <title>Draft genome sequence of Xylaria bambusicola isolate GMP-LS, the root and basal stem rot pathogen of sugarcane in Indonesia.</title>
        <authorList>
            <person name="Selvaraj P."/>
            <person name="Muralishankar V."/>
            <person name="Muruganantham S."/>
            <person name="Sp S."/>
            <person name="Haryani S."/>
            <person name="Lau K.J.X."/>
            <person name="Naqvi N.I."/>
        </authorList>
    </citation>
    <scope>NUCLEOTIDE SEQUENCE [LARGE SCALE GENOMIC DNA]</scope>
    <source>
        <strain evidence="2">GMP-LS</strain>
    </source>
</reference>
<dbReference type="EMBL" id="JAWHQM010000025">
    <property type="protein sequence ID" value="KAK5632573.1"/>
    <property type="molecule type" value="Genomic_DNA"/>
</dbReference>
<keyword evidence="3" id="KW-1185">Reference proteome</keyword>
<accession>A0AAN7ZBB4</accession>
<feature type="compositionally biased region" description="Low complexity" evidence="1">
    <location>
        <begin position="46"/>
        <end position="58"/>
    </location>
</feature>
<sequence>MIPQYRQYPHGNPENSGNQTLDISHLFPGGRIPPPPPLPAHSAAGNSSQIPSNSSNTSAGVAPNLSEPMNPSPSGAYTQPNQVQSAIQQAAPTQSTPKSRDSWQPGDKTRDATANTNTYHVGHNLSRQPNIPNEPTQPVVNHDMAAINESFQTMRLANSSEAMPSYTPRPVSNPVPPIPEKVSSPTHQSPDPQLPTTKAKTTSPPQQPLVTQPPTSNASPDTPATPLTQSQGAARECISTTITFAATWYTHHRAPEFPICENCYENHIRRSRFASEFKRSYHEDGKPRACRWKSPRIKDCLWEPSLSSGSLARVVEYMIRRPTIPDCVGQRGVNGTAGIKWYRPRHNTIPAMVVCQACYEDLILSCPEFGVEHFEPSTMHHAADQTWFCDIAVPYIQREFKARAQTNDWQTFVQAVAARMSIKPCPGNKTVYPSDNFYTPVRGPGGLLICKMCFCDYILLTNLSNDWKDAGGDLARRFGVSVGCYFGRQFNMRVLAGRTLDSNDRDLFWRCMDIVNCSPRCQSQMQSPAWYTLLSNPPGFEICRGCMAAIVVPMGIEHHFMAKEGISPESKITCSFNPGIARFGTYMTKLLELVYKQDPAPLEAFVREYACLPMCARDRYVEKRHWYGWKQCTICAECYHEFIRGTALADTMPHQGTYVEGGVMCEMYSNRMRQLYLTACASNPVDPTALLEYSLQRRAVYTETMPRVRQIMSNMKIKVLQQSMALNNSLFYNATGNTFYQTLPLETTYASSAIGAGHYNHMHIKGAEYAAQAAAIGAEISGSPTYIADELERRWRAVE</sequence>
<feature type="compositionally biased region" description="Polar residues" evidence="1">
    <location>
        <begin position="216"/>
        <end position="233"/>
    </location>
</feature>
<feature type="compositionally biased region" description="Low complexity" evidence="1">
    <location>
        <begin position="201"/>
        <end position="215"/>
    </location>
</feature>
<feature type="compositionally biased region" description="Polar residues" evidence="1">
    <location>
        <begin position="67"/>
        <end position="97"/>
    </location>
</feature>
<organism evidence="2 3">
    <name type="scientific">Xylaria bambusicola</name>
    <dbReference type="NCBI Taxonomy" id="326684"/>
    <lineage>
        <taxon>Eukaryota</taxon>
        <taxon>Fungi</taxon>
        <taxon>Dikarya</taxon>
        <taxon>Ascomycota</taxon>
        <taxon>Pezizomycotina</taxon>
        <taxon>Sordariomycetes</taxon>
        <taxon>Xylariomycetidae</taxon>
        <taxon>Xylariales</taxon>
        <taxon>Xylariaceae</taxon>
        <taxon>Xylaria</taxon>
    </lineage>
</organism>
<protein>
    <recommendedName>
        <fullName evidence="4">Integral membrane protein</fullName>
    </recommendedName>
</protein>
<feature type="compositionally biased region" description="Polar residues" evidence="1">
    <location>
        <begin position="183"/>
        <end position="200"/>
    </location>
</feature>
<evidence type="ECO:0000256" key="1">
    <source>
        <dbReference type="SAM" id="MobiDB-lite"/>
    </source>
</evidence>
<comment type="caution">
    <text evidence="2">The sequence shown here is derived from an EMBL/GenBank/DDBJ whole genome shotgun (WGS) entry which is preliminary data.</text>
</comment>
<evidence type="ECO:0000313" key="2">
    <source>
        <dbReference type="EMBL" id="KAK5632573.1"/>
    </source>
</evidence>